<protein>
    <submittedName>
        <fullName evidence="3">Uncharacterized protein</fullName>
    </submittedName>
</protein>
<feature type="coiled-coil region" evidence="1">
    <location>
        <begin position="623"/>
        <end position="777"/>
    </location>
</feature>
<feature type="coiled-coil region" evidence="1">
    <location>
        <begin position="57"/>
        <end position="126"/>
    </location>
</feature>
<reference evidence="3 4" key="1">
    <citation type="journal article" date="2012" name="Eukaryot. Cell">
        <title>Draft genome sequence of CBS 2479, the standard type strain of Trichosporon asahii.</title>
        <authorList>
            <person name="Yang R.Y."/>
            <person name="Li H.T."/>
            <person name="Zhu H."/>
            <person name="Zhou G.P."/>
            <person name="Wang M."/>
            <person name="Wang L."/>
        </authorList>
    </citation>
    <scope>NUCLEOTIDE SEQUENCE [LARGE SCALE GENOMIC DNA]</scope>
    <source>
        <strain evidence="4">ATCC 90039 / CBS 2479 / JCM 2466 / KCTC 7840 / NCYC 2677 / UAMH 7654</strain>
    </source>
</reference>
<proteinExistence type="predicted"/>
<evidence type="ECO:0000256" key="1">
    <source>
        <dbReference type="SAM" id="Coils"/>
    </source>
</evidence>
<feature type="region of interest" description="Disordered" evidence="2">
    <location>
        <begin position="401"/>
        <end position="451"/>
    </location>
</feature>
<keyword evidence="1" id="KW-0175">Coiled coil</keyword>
<gene>
    <name evidence="3" type="ORF">A1Q1_00578</name>
</gene>
<feature type="compositionally biased region" description="Acidic residues" evidence="2">
    <location>
        <begin position="918"/>
        <end position="937"/>
    </location>
</feature>
<evidence type="ECO:0000313" key="3">
    <source>
        <dbReference type="EMBL" id="EJT50111.1"/>
    </source>
</evidence>
<feature type="compositionally biased region" description="Acidic residues" evidence="2">
    <location>
        <begin position="419"/>
        <end position="440"/>
    </location>
</feature>
<dbReference type="Proteomes" id="UP000002748">
    <property type="component" value="Unassembled WGS sequence"/>
</dbReference>
<dbReference type="GeneID" id="25984092"/>
<feature type="compositionally biased region" description="Basic and acidic residues" evidence="2">
    <location>
        <begin position="541"/>
        <end position="564"/>
    </location>
</feature>
<dbReference type="KEGG" id="tasa:A1Q1_00578"/>
<feature type="compositionally biased region" description="Basic and acidic residues" evidence="2">
    <location>
        <begin position="10"/>
        <end position="19"/>
    </location>
</feature>
<feature type="region of interest" description="Disordered" evidence="2">
    <location>
        <begin position="493"/>
        <end position="579"/>
    </location>
</feature>
<accession>J5TBE6</accession>
<feature type="region of interest" description="Disordered" evidence="2">
    <location>
        <begin position="877"/>
        <end position="978"/>
    </location>
</feature>
<feature type="region of interest" description="Disordered" evidence="2">
    <location>
        <begin position="203"/>
        <end position="256"/>
    </location>
</feature>
<dbReference type="VEuPathDB" id="FungiDB:A1Q1_00578"/>
<comment type="caution">
    <text evidence="3">The sequence shown here is derived from an EMBL/GenBank/DDBJ whole genome shotgun (WGS) entry which is preliminary data.</text>
</comment>
<feature type="compositionally biased region" description="Acidic residues" evidence="2">
    <location>
        <begin position="401"/>
        <end position="410"/>
    </location>
</feature>
<feature type="compositionally biased region" description="Acidic residues" evidence="2">
    <location>
        <begin position="877"/>
        <end position="889"/>
    </location>
</feature>
<dbReference type="EMBL" id="ALBS01000126">
    <property type="protein sequence ID" value="EJT50111.1"/>
    <property type="molecule type" value="Genomic_DNA"/>
</dbReference>
<feature type="region of interest" description="Disordered" evidence="2">
    <location>
        <begin position="1056"/>
        <end position="1081"/>
    </location>
</feature>
<organism evidence="3 4">
    <name type="scientific">Trichosporon asahii var. asahii (strain ATCC 90039 / CBS 2479 / JCM 2466 / KCTC 7840 / NBRC 103889/ NCYC 2677 / UAMH 7654)</name>
    <name type="common">Yeast</name>
    <dbReference type="NCBI Taxonomy" id="1186058"/>
    <lineage>
        <taxon>Eukaryota</taxon>
        <taxon>Fungi</taxon>
        <taxon>Dikarya</taxon>
        <taxon>Basidiomycota</taxon>
        <taxon>Agaricomycotina</taxon>
        <taxon>Tremellomycetes</taxon>
        <taxon>Trichosporonales</taxon>
        <taxon>Trichosporonaceae</taxon>
        <taxon>Trichosporon</taxon>
    </lineage>
</organism>
<sequence>MSAPTKRKLKVLDQEEHGDSSPAKYQRLFEASDNEDKTSDVALDAVTILRGQLDTERARYQALLQKHEGEINQRQARNNILVDTIERLQKEASEAKLELAAANEQIENDEKRIAEAEREIERCIKKSNKYCSSAYAALDDAESCREDLLWKMWAIQSLAAMGLKLCLQDHALDHLQDRARREVHFSLRMITIFTKEAIQKYPDSPLEMDGTSDSSSGHGNEASMGGEADEAPSGSKDNESNEVTSAPVASAQPNTMSISPMGQLLERYSDMVENITTAWLAVNSRIWRRLNGTEDGRLFLESLNGIQPLYHFLSDENGEPVKDSAPQHHEMLSDFEFSLMCRVHRLDGASGQDHPDLKAFLDLRANDGPSSLPWCEYQTWSVFLHDLDRLAWALLEEAESDLPVADDSDSGESQGDDGIQGDEEETDGEVAEGAGGEDAETERAAFTSSSPRQRLSADVALLRFRSASPRAADQQNKRLPSFFRLRILSQAVDSASPAKRKATPDAIDDVDTKPTKRQLRAASSASSSVGTASNSTTLVDPKADLELDKTTSEDEKGDATRETPTEATEENSNSEHKADRWAAIMRKYNLSDRSPTSGGEQANTLRLQLNTEMANANRYRVLFEEYKETSRHYKEKASKLKLEIAEAKDQLKRAHERASAAELRATNSHQMAMEADDRAAEAEENAACAEAELEHAQCEAEDRIAEVEELLAEAKKAAAEAEAHSGDAKVAARAADKRRSEAEQALSTANEEAELRMAELTERLSESEAVAAAAKARLKAAESYIHGTKQLFDGIGLKHGELYKKYTEEDPELEPLAAGVTVSQAGLSTADRLIYLRGLHHEVEEFIGSVYHQLRETLDCSYSNDDEQYLFPDAYLENDSDTEDSDNEMTDTSNSDAESEIGSGSEDGTQGSDTDQSDHEDGDDIDEEEDEELEEDAKDFVGTEEQAEAGLPADADPDNAEDQGPGNGGALAKKEPCEEYSEQEESWLKRMEELVGLRGLHLGDLLLIDRVYREIPSSEEMDYLEAHLRALDRQAKDLWDEVKHECADIIRAREERKARERRERKERKRQERRMRQASQAV</sequence>
<evidence type="ECO:0000256" key="2">
    <source>
        <dbReference type="SAM" id="MobiDB-lite"/>
    </source>
</evidence>
<feature type="compositionally biased region" description="Low complexity" evidence="2">
    <location>
        <begin position="521"/>
        <end position="537"/>
    </location>
</feature>
<dbReference type="RefSeq" id="XP_014181368.1">
    <property type="nucleotide sequence ID" value="XM_014325893.1"/>
</dbReference>
<feature type="region of interest" description="Disordered" evidence="2">
    <location>
        <begin position="1"/>
        <end position="24"/>
    </location>
</feature>
<dbReference type="HOGENOM" id="CLU_286073_0_0_1"/>
<name>J5TBE6_TRIAS</name>
<dbReference type="AlphaFoldDB" id="J5TBE6"/>
<evidence type="ECO:0000313" key="4">
    <source>
        <dbReference type="Proteomes" id="UP000002748"/>
    </source>
</evidence>